<dbReference type="AlphaFoldDB" id="A0A2A4HYE8"/>
<organism evidence="1 2">
    <name type="scientific">Sphingomonas ginsenosidimutans</name>
    <dbReference type="NCBI Taxonomy" id="862134"/>
    <lineage>
        <taxon>Bacteria</taxon>
        <taxon>Pseudomonadati</taxon>
        <taxon>Pseudomonadota</taxon>
        <taxon>Alphaproteobacteria</taxon>
        <taxon>Sphingomonadales</taxon>
        <taxon>Sphingomonadaceae</taxon>
        <taxon>Sphingomonas</taxon>
    </lineage>
</organism>
<proteinExistence type="predicted"/>
<name>A0A2A4HYE8_9SPHN</name>
<dbReference type="RefSeq" id="WP_096611875.1">
    <property type="nucleotide sequence ID" value="NZ_NWVD01000003.1"/>
</dbReference>
<gene>
    <name evidence="1" type="ORF">COA17_09190</name>
</gene>
<evidence type="ECO:0008006" key="3">
    <source>
        <dbReference type="Google" id="ProtNLM"/>
    </source>
</evidence>
<keyword evidence="2" id="KW-1185">Reference proteome</keyword>
<evidence type="ECO:0000313" key="1">
    <source>
        <dbReference type="EMBL" id="PCG09061.1"/>
    </source>
</evidence>
<accession>A0A2A4HYE8</accession>
<dbReference type="Proteomes" id="UP000218784">
    <property type="component" value="Unassembled WGS sequence"/>
</dbReference>
<dbReference type="Pfam" id="PF07372">
    <property type="entry name" value="DUF1491"/>
    <property type="match status" value="1"/>
</dbReference>
<dbReference type="InterPro" id="IPR009964">
    <property type="entry name" value="DUF1491"/>
</dbReference>
<protein>
    <recommendedName>
        <fullName evidence="3">DUF1491 domain-containing protein</fullName>
    </recommendedName>
</protein>
<evidence type="ECO:0000313" key="2">
    <source>
        <dbReference type="Proteomes" id="UP000218784"/>
    </source>
</evidence>
<dbReference type="EMBL" id="NWVD01000003">
    <property type="protein sequence ID" value="PCG09061.1"/>
    <property type="molecule type" value="Genomic_DNA"/>
</dbReference>
<comment type="caution">
    <text evidence="1">The sequence shown here is derived from an EMBL/GenBank/DDBJ whole genome shotgun (WGS) entry which is preliminary data.</text>
</comment>
<dbReference type="Gene3D" id="3.40.1530.20">
    <property type="entry name" value="Protein of unknown function (DUF1491)"/>
    <property type="match status" value="1"/>
</dbReference>
<sequence>MSARLPTHLSVAALLRRVSDSGGMGMVRASGDPATGALLILMGEGRHMRAIERMRGLDDRDSMVACGPASGEERDVEEYWRARRARDPDLWVVELSVAGAERFVAETILSD</sequence>
<reference evidence="1 2" key="1">
    <citation type="submission" date="2017-09" db="EMBL/GenBank/DDBJ databases">
        <title>Sphingomonas ginsenosidimutans KACC 14949, whole genome shotgun sequence.</title>
        <authorList>
            <person name="Feng G."/>
            <person name="Zhu H."/>
        </authorList>
    </citation>
    <scope>NUCLEOTIDE SEQUENCE [LARGE SCALE GENOMIC DNA]</scope>
    <source>
        <strain evidence="1 2">KACC 14949</strain>
    </source>
</reference>